<dbReference type="SUPFAM" id="SSF52833">
    <property type="entry name" value="Thioredoxin-like"/>
    <property type="match status" value="1"/>
</dbReference>
<name>A0A0H5R4M2_9EUKA</name>
<dbReference type="PIRSF" id="PIRSF000216">
    <property type="entry name" value="NADH_DH_24kDa"/>
    <property type="match status" value="1"/>
</dbReference>
<feature type="binding site" evidence="9">
    <location>
        <position position="167"/>
    </location>
    <ligand>
        <name>[2Fe-2S] cluster</name>
        <dbReference type="ChEBI" id="CHEBI:190135"/>
    </ligand>
</feature>
<dbReference type="GO" id="GO:1902494">
    <property type="term" value="C:catalytic complex"/>
    <property type="evidence" value="ECO:0007669"/>
    <property type="project" value="UniProtKB-ARBA"/>
</dbReference>
<evidence type="ECO:0000256" key="2">
    <source>
        <dbReference type="ARBA" id="ARBA00022714"/>
    </source>
</evidence>
<dbReference type="Pfam" id="PF01257">
    <property type="entry name" value="2Fe-2S_thioredx"/>
    <property type="match status" value="1"/>
</dbReference>
<accession>A0A0H5R4M2</accession>
<dbReference type="GO" id="GO:0098796">
    <property type="term" value="C:membrane protein complex"/>
    <property type="evidence" value="ECO:0007669"/>
    <property type="project" value="UniProtKB-ARBA"/>
</dbReference>
<dbReference type="PROSITE" id="PS01099">
    <property type="entry name" value="COMPLEX1_24K"/>
    <property type="match status" value="1"/>
</dbReference>
<dbReference type="CDD" id="cd03064">
    <property type="entry name" value="TRX_Fd_NuoE"/>
    <property type="match status" value="1"/>
</dbReference>
<dbReference type="FunFam" id="1.10.10.1590:FF:000001">
    <property type="entry name" value="NADH-quinone oxidoreductase subunit E"/>
    <property type="match status" value="1"/>
</dbReference>
<dbReference type="NCBIfam" id="TIGR01958">
    <property type="entry name" value="nuoE_fam"/>
    <property type="match status" value="1"/>
</dbReference>
<dbReference type="AlphaFoldDB" id="A0A0H5R4M2"/>
<evidence type="ECO:0000256" key="1">
    <source>
        <dbReference type="ARBA" id="ARBA00010643"/>
    </source>
</evidence>
<evidence type="ECO:0000256" key="7">
    <source>
        <dbReference type="ARBA" id="ARBA00023027"/>
    </source>
</evidence>
<evidence type="ECO:0000256" key="8">
    <source>
        <dbReference type="ARBA" id="ARBA00034078"/>
    </source>
</evidence>
<sequence length="252" mass="28123">MSSVNLVARWRTTIPIARRYLSALPQHRESPHNNLSTPWTWTEESQREISAVLKKYPSNYKASATLPLLWIAQRQNKNWIPLVAMIDIARIVEVPPVRVFETCSFYSMFNREPVGKYHIQLCGTTPCMNKGSESLMKAIHEEIGIKSGETTEDGMFTVTEVECLGACVNAPMVQINDDYVEDLTESSMKKVIKDLKAGKMYKVGPQNGRKGCIGPQGKTSLQGDIPGPICRDLDEAKSKYEAAKASKVASKK</sequence>
<dbReference type="GO" id="GO:0008137">
    <property type="term" value="F:NADH dehydrogenase (ubiquinone) activity"/>
    <property type="evidence" value="ECO:0007669"/>
    <property type="project" value="UniProtKB-ARBA"/>
</dbReference>
<feature type="binding site" evidence="9">
    <location>
        <position position="122"/>
    </location>
    <ligand>
        <name>[2Fe-2S] cluster</name>
        <dbReference type="ChEBI" id="CHEBI:190135"/>
    </ligand>
</feature>
<dbReference type="InterPro" id="IPR002023">
    <property type="entry name" value="NuoE-like"/>
</dbReference>
<keyword evidence="6 9" id="KW-0411">Iron-sulfur</keyword>
<evidence type="ECO:0000256" key="6">
    <source>
        <dbReference type="ARBA" id="ARBA00023014"/>
    </source>
</evidence>
<dbReference type="GO" id="GO:0046872">
    <property type="term" value="F:metal ion binding"/>
    <property type="evidence" value="ECO:0007669"/>
    <property type="project" value="UniProtKB-KW"/>
</dbReference>
<feature type="binding site" evidence="9">
    <location>
        <position position="127"/>
    </location>
    <ligand>
        <name>[2Fe-2S] cluster</name>
        <dbReference type="ChEBI" id="CHEBI:190135"/>
    </ligand>
</feature>
<keyword evidence="4" id="KW-1278">Translocase</keyword>
<comment type="cofactor">
    <cofactor evidence="9">
        <name>[2Fe-2S] cluster</name>
        <dbReference type="ChEBI" id="CHEBI:190135"/>
    </cofactor>
    <text evidence="9">Binds 1 [2Fe-2S] cluster.</text>
</comment>
<dbReference type="GO" id="GO:0051537">
    <property type="term" value="F:2 iron, 2 sulfur cluster binding"/>
    <property type="evidence" value="ECO:0007669"/>
    <property type="project" value="UniProtKB-KW"/>
</dbReference>
<keyword evidence="5 9" id="KW-0408">Iron</keyword>
<dbReference type="InterPro" id="IPR042128">
    <property type="entry name" value="NuoE_dom"/>
</dbReference>
<evidence type="ECO:0000256" key="4">
    <source>
        <dbReference type="ARBA" id="ARBA00022967"/>
    </source>
</evidence>
<organism evidence="10">
    <name type="scientific">Spongospora subterranea</name>
    <dbReference type="NCBI Taxonomy" id="70186"/>
    <lineage>
        <taxon>Eukaryota</taxon>
        <taxon>Sar</taxon>
        <taxon>Rhizaria</taxon>
        <taxon>Endomyxa</taxon>
        <taxon>Phytomyxea</taxon>
        <taxon>Plasmodiophorida</taxon>
        <taxon>Plasmodiophoridae</taxon>
        <taxon>Spongospora</taxon>
    </lineage>
</organism>
<dbReference type="PANTHER" id="PTHR10371">
    <property type="entry name" value="NADH DEHYDROGENASE UBIQUINONE FLAVOPROTEIN 2, MITOCHONDRIAL"/>
    <property type="match status" value="1"/>
</dbReference>
<dbReference type="InterPro" id="IPR036249">
    <property type="entry name" value="Thioredoxin-like_sf"/>
</dbReference>
<evidence type="ECO:0000256" key="5">
    <source>
        <dbReference type="ARBA" id="ARBA00023004"/>
    </source>
</evidence>
<keyword evidence="3 9" id="KW-0479">Metal-binding</keyword>
<feature type="binding site" evidence="9">
    <location>
        <position position="163"/>
    </location>
    <ligand>
        <name>[2Fe-2S] cluster</name>
        <dbReference type="ChEBI" id="CHEBI:190135"/>
    </ligand>
</feature>
<keyword evidence="7" id="KW-0520">NAD</keyword>
<evidence type="ECO:0000256" key="9">
    <source>
        <dbReference type="PIRSR" id="PIRSR000216-1"/>
    </source>
</evidence>
<keyword evidence="2 9" id="KW-0001">2Fe-2S</keyword>
<dbReference type="GO" id="GO:0005743">
    <property type="term" value="C:mitochondrial inner membrane"/>
    <property type="evidence" value="ECO:0007669"/>
    <property type="project" value="UniProtKB-ARBA"/>
</dbReference>
<protein>
    <recommendedName>
        <fullName evidence="11">NADH dehydrogenase [ubiquinone] flavoprotein 2, mitochondrial</fullName>
    </recommendedName>
</protein>
<dbReference type="Gene3D" id="1.10.10.1590">
    <property type="entry name" value="NADH-quinone oxidoreductase subunit E"/>
    <property type="match status" value="1"/>
</dbReference>
<proteinExistence type="inferred from homology"/>
<dbReference type="PANTHER" id="PTHR10371:SF3">
    <property type="entry name" value="NADH DEHYDROGENASE [UBIQUINONE] FLAVOPROTEIN 2, MITOCHONDRIAL"/>
    <property type="match status" value="1"/>
</dbReference>
<evidence type="ECO:0000313" key="10">
    <source>
        <dbReference type="EMBL" id="CRZ09088.1"/>
    </source>
</evidence>
<dbReference type="EMBL" id="HACM01008646">
    <property type="protein sequence ID" value="CRZ09088.1"/>
    <property type="molecule type" value="Transcribed_RNA"/>
</dbReference>
<dbReference type="FunFam" id="3.40.30.10:FF:000022">
    <property type="entry name" value="NADH dehydrogenase flavoprotein 2, mitochondrial"/>
    <property type="match status" value="1"/>
</dbReference>
<comment type="similarity">
    <text evidence="1">Belongs to the complex I 24 kDa subunit family.</text>
</comment>
<dbReference type="InterPro" id="IPR041921">
    <property type="entry name" value="NuoE_N"/>
</dbReference>
<dbReference type="GO" id="GO:0006120">
    <property type="term" value="P:mitochondrial electron transport, NADH to ubiquinone"/>
    <property type="evidence" value="ECO:0007669"/>
    <property type="project" value="UniProtKB-ARBA"/>
</dbReference>
<reference evidence="10" key="1">
    <citation type="submission" date="2015-04" db="EMBL/GenBank/DDBJ databases">
        <title>The genome sequence of the plant pathogenic Rhizarian Plasmodiophora brassicae reveals insights in its biotrophic life cycle and the origin of chitin synthesis.</title>
        <authorList>
            <person name="Schwelm A."/>
            <person name="Fogelqvist J."/>
            <person name="Knaust A."/>
            <person name="Julke S."/>
            <person name="Lilja T."/>
            <person name="Dhandapani V."/>
            <person name="Bonilla-Rosso G."/>
            <person name="Karlsson M."/>
            <person name="Shevchenko A."/>
            <person name="Choi S.R."/>
            <person name="Kim H.G."/>
            <person name="Park J.Y."/>
            <person name="Lim Y.P."/>
            <person name="Ludwig-Muller J."/>
            <person name="Dixelius C."/>
        </authorList>
    </citation>
    <scope>NUCLEOTIDE SEQUENCE</scope>
    <source>
        <tissue evidence="10">Potato root galls</tissue>
    </source>
</reference>
<evidence type="ECO:0008006" key="11">
    <source>
        <dbReference type="Google" id="ProtNLM"/>
    </source>
</evidence>
<comment type="cofactor">
    <cofactor evidence="8">
        <name>[2Fe-2S] cluster</name>
        <dbReference type="ChEBI" id="CHEBI:190135"/>
    </cofactor>
</comment>
<dbReference type="GO" id="GO:0003954">
    <property type="term" value="F:NADH dehydrogenase activity"/>
    <property type="evidence" value="ECO:0007669"/>
    <property type="project" value="TreeGrafter"/>
</dbReference>
<evidence type="ECO:0000256" key="3">
    <source>
        <dbReference type="ARBA" id="ARBA00022723"/>
    </source>
</evidence>
<dbReference type="Gene3D" id="3.40.30.10">
    <property type="entry name" value="Glutaredoxin"/>
    <property type="match status" value="1"/>
</dbReference>